<feature type="signal peptide" evidence="3">
    <location>
        <begin position="1"/>
        <end position="24"/>
    </location>
</feature>
<keyword evidence="2" id="KW-0325">Glycoprotein</keyword>
<feature type="chain" id="PRO_5032751202" description="Phytocyanin domain-containing protein" evidence="3">
    <location>
        <begin position="25"/>
        <end position="162"/>
    </location>
</feature>
<evidence type="ECO:0000313" key="6">
    <source>
        <dbReference type="Proteomes" id="UP000604825"/>
    </source>
</evidence>
<dbReference type="Pfam" id="PF02298">
    <property type="entry name" value="Cu_bind_like"/>
    <property type="match status" value="1"/>
</dbReference>
<evidence type="ECO:0000256" key="1">
    <source>
        <dbReference type="ARBA" id="ARBA00023157"/>
    </source>
</evidence>
<keyword evidence="6" id="KW-1185">Reference proteome</keyword>
<organism evidence="5 6">
    <name type="scientific">Miscanthus lutarioriparius</name>
    <dbReference type="NCBI Taxonomy" id="422564"/>
    <lineage>
        <taxon>Eukaryota</taxon>
        <taxon>Viridiplantae</taxon>
        <taxon>Streptophyta</taxon>
        <taxon>Embryophyta</taxon>
        <taxon>Tracheophyta</taxon>
        <taxon>Spermatophyta</taxon>
        <taxon>Magnoliopsida</taxon>
        <taxon>Liliopsida</taxon>
        <taxon>Poales</taxon>
        <taxon>Poaceae</taxon>
        <taxon>PACMAD clade</taxon>
        <taxon>Panicoideae</taxon>
        <taxon>Andropogonodae</taxon>
        <taxon>Andropogoneae</taxon>
        <taxon>Saccharinae</taxon>
        <taxon>Miscanthus</taxon>
    </lineage>
</organism>
<keyword evidence="3" id="KW-0732">Signal</keyword>
<comment type="caution">
    <text evidence="5">The sequence shown here is derived from an EMBL/GenBank/DDBJ whole genome shotgun (WGS) entry which is preliminary data.</text>
</comment>
<sequence length="162" mass="16111">MSALLVKALAALVAMAAVAELAAAKNYTIQWPVSGNYGDWSSNNAVSVGDTVVFTYGPPHTVNELPSEADYKACSFDNSASLDQSGNTAVTFDKAGTRYFACAVGSHCSQGQKVAITAAAPGASPAPKPKENSAAASMAGAAGLAVKLALGLGVGGAVLAAF</sequence>
<dbReference type="CDD" id="cd04216">
    <property type="entry name" value="Phytocyanin"/>
    <property type="match status" value="1"/>
</dbReference>
<name>A0A811QUG8_9POAL</name>
<proteinExistence type="predicted"/>
<dbReference type="InterPro" id="IPR003245">
    <property type="entry name" value="Phytocyanin_dom"/>
</dbReference>
<gene>
    <name evidence="5" type="ORF">NCGR_LOCUS45528</name>
</gene>
<protein>
    <recommendedName>
        <fullName evidence="4">Phytocyanin domain-containing protein</fullName>
    </recommendedName>
</protein>
<dbReference type="GO" id="GO:0009055">
    <property type="term" value="F:electron transfer activity"/>
    <property type="evidence" value="ECO:0007669"/>
    <property type="project" value="InterPro"/>
</dbReference>
<dbReference type="SUPFAM" id="SSF49503">
    <property type="entry name" value="Cupredoxins"/>
    <property type="match status" value="1"/>
</dbReference>
<dbReference type="PROSITE" id="PS51485">
    <property type="entry name" value="PHYTOCYANIN"/>
    <property type="match status" value="1"/>
</dbReference>
<evidence type="ECO:0000256" key="3">
    <source>
        <dbReference type="SAM" id="SignalP"/>
    </source>
</evidence>
<dbReference type="FunFam" id="2.60.40.420:FF:000034">
    <property type="entry name" value="Cupredoxin superfamily protein"/>
    <property type="match status" value="1"/>
</dbReference>
<dbReference type="PANTHER" id="PTHR33021">
    <property type="entry name" value="BLUE COPPER PROTEIN"/>
    <property type="match status" value="1"/>
</dbReference>
<evidence type="ECO:0000256" key="2">
    <source>
        <dbReference type="ARBA" id="ARBA00023180"/>
    </source>
</evidence>
<feature type="domain" description="Phytocyanin" evidence="4">
    <location>
        <begin position="25"/>
        <end position="120"/>
    </location>
</feature>
<reference evidence="5" key="1">
    <citation type="submission" date="2020-10" db="EMBL/GenBank/DDBJ databases">
        <authorList>
            <person name="Han B."/>
            <person name="Lu T."/>
            <person name="Zhao Q."/>
            <person name="Huang X."/>
            <person name="Zhao Y."/>
        </authorList>
    </citation>
    <scope>NUCLEOTIDE SEQUENCE</scope>
</reference>
<dbReference type="AlphaFoldDB" id="A0A811QUG8"/>
<dbReference type="EMBL" id="CAJGYO010000012">
    <property type="protein sequence ID" value="CAD6262150.1"/>
    <property type="molecule type" value="Genomic_DNA"/>
</dbReference>
<dbReference type="OrthoDB" id="206968at2759"/>
<dbReference type="GO" id="GO:0005886">
    <property type="term" value="C:plasma membrane"/>
    <property type="evidence" value="ECO:0007669"/>
    <property type="project" value="TreeGrafter"/>
</dbReference>
<evidence type="ECO:0000259" key="4">
    <source>
        <dbReference type="PROSITE" id="PS51485"/>
    </source>
</evidence>
<accession>A0A811QUG8</accession>
<dbReference type="PANTHER" id="PTHR33021:SF273">
    <property type="entry name" value="OS04G0629200 PROTEIN"/>
    <property type="match status" value="1"/>
</dbReference>
<dbReference type="Gene3D" id="2.60.40.420">
    <property type="entry name" value="Cupredoxins - blue copper proteins"/>
    <property type="match status" value="1"/>
</dbReference>
<evidence type="ECO:0000313" key="5">
    <source>
        <dbReference type="EMBL" id="CAD6262150.1"/>
    </source>
</evidence>
<keyword evidence="1" id="KW-1015">Disulfide bond</keyword>
<dbReference type="InterPro" id="IPR039391">
    <property type="entry name" value="Phytocyanin-like"/>
</dbReference>
<dbReference type="Proteomes" id="UP000604825">
    <property type="component" value="Unassembled WGS sequence"/>
</dbReference>
<dbReference type="InterPro" id="IPR008972">
    <property type="entry name" value="Cupredoxin"/>
</dbReference>